<reference evidence="3 5" key="3">
    <citation type="submission" date="2017-11" db="EMBL/GenBank/DDBJ databases">
        <title>De-novo sequencing of pomegranate (Punica granatum L.) genome.</title>
        <authorList>
            <person name="Akparov Z."/>
            <person name="Amiraslanov A."/>
            <person name="Hajiyeva S."/>
            <person name="Abbasov M."/>
            <person name="Kaur K."/>
            <person name="Hamwieh A."/>
            <person name="Solovyev V."/>
            <person name="Salamov A."/>
            <person name="Braich B."/>
            <person name="Kosarev P."/>
            <person name="Mahmoud A."/>
            <person name="Hajiyev E."/>
            <person name="Babayeva S."/>
            <person name="Izzatullayeva V."/>
            <person name="Mammadov A."/>
            <person name="Mammadov A."/>
            <person name="Sharifova S."/>
            <person name="Ojaghi J."/>
            <person name="Eynullazada K."/>
            <person name="Bayramov B."/>
            <person name="Abdulazimova A."/>
            <person name="Shahmuradov I."/>
        </authorList>
    </citation>
    <scope>NUCLEOTIDE SEQUENCE [LARGE SCALE GENOMIC DNA]</scope>
    <source>
        <strain evidence="3">AG2017</strain>
        <strain evidence="5">cv. AG2017</strain>
        <tissue evidence="3">Leaf</tissue>
    </source>
</reference>
<dbReference type="EMBL" id="MTKT01002214">
    <property type="protein sequence ID" value="OWM80663.1"/>
    <property type="molecule type" value="Genomic_DNA"/>
</dbReference>
<dbReference type="Proteomes" id="UP000197138">
    <property type="component" value="Unassembled WGS sequence"/>
</dbReference>
<proteinExistence type="predicted"/>
<feature type="region of interest" description="Disordered" evidence="1">
    <location>
        <begin position="33"/>
        <end position="61"/>
    </location>
</feature>
<evidence type="ECO:0000313" key="5">
    <source>
        <dbReference type="Proteomes" id="UP000233551"/>
    </source>
</evidence>
<evidence type="ECO:0000313" key="2">
    <source>
        <dbReference type="EMBL" id="OWM80663.1"/>
    </source>
</evidence>
<feature type="compositionally biased region" description="Polar residues" evidence="1">
    <location>
        <begin position="33"/>
        <end position="51"/>
    </location>
</feature>
<name>A0A218X6U8_PUNGR</name>
<reference evidence="4" key="1">
    <citation type="journal article" date="2017" name="Plant J.">
        <title>The pomegranate (Punica granatum L.) genome and the genomics of punicalagin biosynthesis.</title>
        <authorList>
            <person name="Qin G."/>
            <person name="Xu C."/>
            <person name="Ming R."/>
            <person name="Tang H."/>
            <person name="Guyot R."/>
            <person name="Kramer E.M."/>
            <person name="Hu Y."/>
            <person name="Yi X."/>
            <person name="Qi Y."/>
            <person name="Xu X."/>
            <person name="Gao Z."/>
            <person name="Pan H."/>
            <person name="Jian J."/>
            <person name="Tian Y."/>
            <person name="Yue Z."/>
            <person name="Xu Y."/>
        </authorList>
    </citation>
    <scope>NUCLEOTIDE SEQUENCE [LARGE SCALE GENOMIC DNA]</scope>
    <source>
        <strain evidence="4">cv. Dabenzi</strain>
    </source>
</reference>
<accession>A0A218X6U8</accession>
<dbReference type="EMBL" id="PGOL01002685">
    <property type="protein sequence ID" value="PKI45900.1"/>
    <property type="molecule type" value="Genomic_DNA"/>
</dbReference>
<keyword evidence="5" id="KW-1185">Reference proteome</keyword>
<reference evidence="2" key="2">
    <citation type="submission" date="2017-06" db="EMBL/GenBank/DDBJ databases">
        <title>The pomegranate genome and the genomics of punicalagin biosynthesis.</title>
        <authorList>
            <person name="Xu C."/>
        </authorList>
    </citation>
    <scope>NUCLEOTIDE SEQUENCE [LARGE SCALE GENOMIC DNA]</scope>
    <source>
        <tissue evidence="2">Fresh leaf</tissue>
    </source>
</reference>
<gene>
    <name evidence="2" type="ORF">CDL15_Pgr006693</name>
    <name evidence="3" type="ORF">CRG98_033699</name>
</gene>
<sequence length="139" mass="15326">MGAPMLAPTATDEVAELDRRQGAVVAPIQASTAQTRLPATSKEALSNTRAQGTPPKCPNQVELGRHWGRVVIYGQVLFRSDPIRSDPVGSCLDPTPYDLIWSNLVQIEQDPTISRQSTRKGGRRTRFWGGVVLSFDRKR</sequence>
<dbReference type="Proteomes" id="UP000233551">
    <property type="component" value="Unassembled WGS sequence"/>
</dbReference>
<evidence type="ECO:0000313" key="3">
    <source>
        <dbReference type="EMBL" id="PKI45900.1"/>
    </source>
</evidence>
<comment type="caution">
    <text evidence="2">The sequence shown here is derived from an EMBL/GenBank/DDBJ whole genome shotgun (WGS) entry which is preliminary data.</text>
</comment>
<dbReference type="AlphaFoldDB" id="A0A218X6U8"/>
<protein>
    <submittedName>
        <fullName evidence="2">Uncharacterized protein</fullName>
    </submittedName>
</protein>
<evidence type="ECO:0000256" key="1">
    <source>
        <dbReference type="SAM" id="MobiDB-lite"/>
    </source>
</evidence>
<evidence type="ECO:0000313" key="4">
    <source>
        <dbReference type="Proteomes" id="UP000197138"/>
    </source>
</evidence>
<organism evidence="2 4">
    <name type="scientific">Punica granatum</name>
    <name type="common">Pomegranate</name>
    <dbReference type="NCBI Taxonomy" id="22663"/>
    <lineage>
        <taxon>Eukaryota</taxon>
        <taxon>Viridiplantae</taxon>
        <taxon>Streptophyta</taxon>
        <taxon>Embryophyta</taxon>
        <taxon>Tracheophyta</taxon>
        <taxon>Spermatophyta</taxon>
        <taxon>Magnoliopsida</taxon>
        <taxon>eudicotyledons</taxon>
        <taxon>Gunneridae</taxon>
        <taxon>Pentapetalae</taxon>
        <taxon>rosids</taxon>
        <taxon>malvids</taxon>
        <taxon>Myrtales</taxon>
        <taxon>Lythraceae</taxon>
        <taxon>Punica</taxon>
    </lineage>
</organism>